<dbReference type="PANTHER" id="PTHR48100">
    <property type="entry name" value="BROAD-SPECIFICITY PHOSPHATASE YOR283W-RELATED"/>
    <property type="match status" value="1"/>
</dbReference>
<dbReference type="RefSeq" id="WP_192278038.1">
    <property type="nucleotide sequence ID" value="NZ_JACZDF010000002.1"/>
</dbReference>
<dbReference type="Gene3D" id="3.40.50.1240">
    <property type="entry name" value="Phosphoglycerate mutase-like"/>
    <property type="match status" value="1"/>
</dbReference>
<dbReference type="CDD" id="cd07067">
    <property type="entry name" value="HP_PGM_like"/>
    <property type="match status" value="1"/>
</dbReference>
<reference evidence="1 2" key="1">
    <citation type="submission" date="2020-09" db="EMBL/GenBank/DDBJ databases">
        <title>Flavimobilis rhizosphaerae sp. nov., isolated from rhizosphere soil of Spartina alterniflora.</title>
        <authorList>
            <person name="Hanqin C."/>
        </authorList>
    </citation>
    <scope>NUCLEOTIDE SEQUENCE [LARGE SCALE GENOMIC DNA]</scope>
    <source>
        <strain evidence="1 2">GY 10621</strain>
    </source>
</reference>
<dbReference type="PANTHER" id="PTHR48100:SF1">
    <property type="entry name" value="HISTIDINE PHOSPHATASE FAMILY PROTEIN-RELATED"/>
    <property type="match status" value="1"/>
</dbReference>
<proteinExistence type="predicted"/>
<dbReference type="SUPFAM" id="SSF53254">
    <property type="entry name" value="Phosphoglycerate mutase-like"/>
    <property type="match status" value="1"/>
</dbReference>
<dbReference type="EMBL" id="JACZDF010000002">
    <property type="protein sequence ID" value="MBD9698598.1"/>
    <property type="molecule type" value="Genomic_DNA"/>
</dbReference>
<dbReference type="Pfam" id="PF00300">
    <property type="entry name" value="His_Phos_1"/>
    <property type="match status" value="1"/>
</dbReference>
<comment type="caution">
    <text evidence="1">The sequence shown here is derived from an EMBL/GenBank/DDBJ whole genome shotgun (WGS) entry which is preliminary data.</text>
</comment>
<accession>A0ABR9DN89</accession>
<evidence type="ECO:0000313" key="2">
    <source>
        <dbReference type="Proteomes" id="UP000642107"/>
    </source>
</evidence>
<dbReference type="SMART" id="SM00855">
    <property type="entry name" value="PGAM"/>
    <property type="match status" value="1"/>
</dbReference>
<organism evidence="1 2">
    <name type="scientific">Flavimobilis rhizosphaerae</name>
    <dbReference type="NCBI Taxonomy" id="2775421"/>
    <lineage>
        <taxon>Bacteria</taxon>
        <taxon>Bacillati</taxon>
        <taxon>Actinomycetota</taxon>
        <taxon>Actinomycetes</taxon>
        <taxon>Micrococcales</taxon>
        <taxon>Jonesiaceae</taxon>
        <taxon>Flavimobilis</taxon>
    </lineage>
</organism>
<dbReference type="Proteomes" id="UP000642107">
    <property type="component" value="Unassembled WGS sequence"/>
</dbReference>
<name>A0ABR9DN89_9MICO</name>
<sequence length="206" mass="21536">MTTLLLVRHGQTVWHEGPRYAGSSDVGLTDLGRAQAQQLAAWAPSAGLDAIVSSQLTRAVETARPAADACGLDLRIDARLAEVDFGVAEGRTRADMEVDMPAELAAHLADPMQRAFPGGENGLEVVGRAAAAFRDVCAAHPDGRVLVVGHSMTTRLVLCVLLGIDPTTFRTVMPYLGNGTVTTLDLADDGTAALHGYNVPLGALPS</sequence>
<dbReference type="InterPro" id="IPR029033">
    <property type="entry name" value="His_PPase_superfam"/>
</dbReference>
<evidence type="ECO:0000313" key="1">
    <source>
        <dbReference type="EMBL" id="MBD9698598.1"/>
    </source>
</evidence>
<dbReference type="InterPro" id="IPR013078">
    <property type="entry name" value="His_Pase_superF_clade-1"/>
</dbReference>
<dbReference type="InterPro" id="IPR050275">
    <property type="entry name" value="PGM_Phosphatase"/>
</dbReference>
<keyword evidence="2" id="KW-1185">Reference proteome</keyword>
<gene>
    <name evidence="1" type="ORF">IGS67_03695</name>
</gene>
<protein>
    <submittedName>
        <fullName evidence="1">Histidine phosphatase family protein</fullName>
    </submittedName>
</protein>